<evidence type="ECO:0000313" key="1">
    <source>
        <dbReference type="EMBL" id="ACZ83976.1"/>
    </source>
</evidence>
<protein>
    <submittedName>
        <fullName evidence="1">Uncharacterized protein</fullName>
    </submittedName>
</protein>
<sequence>MFGEIVARYAELTDLMTWESVAYTVTIPDYGVLTVEDAVCRLGFDAAAIRAPGEAQPDDLALQQIGTGIVTWSNNPYDDGREVTDRLGGEGFRHWYLAGDIEGNTTMYVRYGDSDGQLDFPDPGWIPFTAWTDHLGPLTPYAELFAVVYDTWEDDPEMCIEGTCLAVIELESGVRLDTGLWNGSKTYLPMSR</sequence>
<keyword evidence="2" id="KW-1185">Reference proteome</keyword>
<dbReference type="AlphaFoldDB" id="D2B9H0"/>
<name>D2B9H0_STRRD</name>
<dbReference type="RefSeq" id="WP_012887722.1">
    <property type="nucleotide sequence ID" value="NC_013595.1"/>
</dbReference>
<dbReference type="Proteomes" id="UP000002029">
    <property type="component" value="Chromosome"/>
</dbReference>
<accession>D2B9H0</accession>
<organism evidence="1 2">
    <name type="scientific">Streptosporangium roseum (strain ATCC 12428 / DSM 43021 / JCM 3005 / KCTC 9067 / NCIMB 10171 / NRRL 2505 / NI 9100)</name>
    <dbReference type="NCBI Taxonomy" id="479432"/>
    <lineage>
        <taxon>Bacteria</taxon>
        <taxon>Bacillati</taxon>
        <taxon>Actinomycetota</taxon>
        <taxon>Actinomycetes</taxon>
        <taxon>Streptosporangiales</taxon>
        <taxon>Streptosporangiaceae</taxon>
        <taxon>Streptosporangium</taxon>
    </lineage>
</organism>
<dbReference type="OrthoDB" id="3527405at2"/>
<evidence type="ECO:0000313" key="2">
    <source>
        <dbReference type="Proteomes" id="UP000002029"/>
    </source>
</evidence>
<proteinExistence type="predicted"/>
<dbReference type="HOGENOM" id="CLU_1414478_0_0_11"/>
<dbReference type="EMBL" id="CP001814">
    <property type="protein sequence ID" value="ACZ83976.1"/>
    <property type="molecule type" value="Genomic_DNA"/>
</dbReference>
<reference evidence="1 2" key="1">
    <citation type="journal article" date="2010" name="Stand. Genomic Sci.">
        <title>Complete genome sequence of Streptosporangium roseum type strain (NI 9100).</title>
        <authorList>
            <person name="Nolan M."/>
            <person name="Sikorski J."/>
            <person name="Jando M."/>
            <person name="Lucas S."/>
            <person name="Lapidus A."/>
            <person name="Glavina Del Rio T."/>
            <person name="Chen F."/>
            <person name="Tice H."/>
            <person name="Pitluck S."/>
            <person name="Cheng J.F."/>
            <person name="Chertkov O."/>
            <person name="Sims D."/>
            <person name="Meincke L."/>
            <person name="Brettin T."/>
            <person name="Han C."/>
            <person name="Detter J.C."/>
            <person name="Bruce D."/>
            <person name="Goodwin L."/>
            <person name="Land M."/>
            <person name="Hauser L."/>
            <person name="Chang Y.J."/>
            <person name="Jeffries C.D."/>
            <person name="Ivanova N."/>
            <person name="Mavromatis K."/>
            <person name="Mikhailova N."/>
            <person name="Chen A."/>
            <person name="Palaniappan K."/>
            <person name="Chain P."/>
            <person name="Rohde M."/>
            <person name="Goker M."/>
            <person name="Bristow J."/>
            <person name="Eisen J.A."/>
            <person name="Markowitz V."/>
            <person name="Hugenholtz P."/>
            <person name="Kyrpides N.C."/>
            <person name="Klenk H.P."/>
        </authorList>
    </citation>
    <scope>NUCLEOTIDE SEQUENCE [LARGE SCALE GENOMIC DNA]</scope>
    <source>
        <strain evidence="2">ATCC 12428 / DSM 43021 / JCM 3005 / NI 9100</strain>
    </source>
</reference>
<dbReference type="KEGG" id="sro:Sros_0974"/>
<gene>
    <name evidence="1" type="ordered locus">Sros_0974</name>
</gene>